<accession>A0A9X2IA93</accession>
<feature type="domain" description="DUF4377" evidence="1">
    <location>
        <begin position="38"/>
        <end position="110"/>
    </location>
</feature>
<evidence type="ECO:0000259" key="1">
    <source>
        <dbReference type="Pfam" id="PF14302"/>
    </source>
</evidence>
<gene>
    <name evidence="2" type="ORF">MKO06_09245</name>
</gene>
<keyword evidence="3" id="KW-1185">Reference proteome</keyword>
<name>A0A9X2IA93_9FLAO</name>
<evidence type="ECO:0000313" key="2">
    <source>
        <dbReference type="EMBL" id="MCP9200092.1"/>
    </source>
</evidence>
<dbReference type="EMBL" id="JANCNS010000002">
    <property type="protein sequence ID" value="MCP9200092.1"/>
    <property type="molecule type" value="Genomic_DNA"/>
</dbReference>
<dbReference type="AlphaFoldDB" id="A0A9X2IA93"/>
<sequence length="187" mass="21550">MLFKLNINPLLGVLLVFSLYSCELIGDLESTSVVQMKVNHYQVTGFGPFPQLVYLIQEGDEIGGEDWSYFYDPIEGFEYEPGYIYSLRVRKVKVADPPQDASGFLYILVNQRSKEKVPDTEVFDVKIKWDGTSFITNRENTMYLHDRYKIDCRSMCPDLQEQLETREEVTASFLHGPNGDLLLQSIQ</sequence>
<reference evidence="2" key="1">
    <citation type="submission" date="2022-07" db="EMBL/GenBank/DDBJ databases">
        <title>Gramela sediminis sp. nov., isolated from deep-sea sediment of the Indian Ocean.</title>
        <authorList>
            <person name="Shi H."/>
        </authorList>
    </citation>
    <scope>NUCLEOTIDE SEQUENCE</scope>
    <source>
        <strain evidence="2">GC03-9</strain>
    </source>
</reference>
<organism evidence="2 3">
    <name type="scientific">Christiangramia oceanisediminis</name>
    <dbReference type="NCBI Taxonomy" id="2920386"/>
    <lineage>
        <taxon>Bacteria</taxon>
        <taxon>Pseudomonadati</taxon>
        <taxon>Bacteroidota</taxon>
        <taxon>Flavobacteriia</taxon>
        <taxon>Flavobacteriales</taxon>
        <taxon>Flavobacteriaceae</taxon>
        <taxon>Christiangramia</taxon>
    </lineage>
</organism>
<protein>
    <submittedName>
        <fullName evidence="2">DUF4377 domain-containing protein</fullName>
    </submittedName>
</protein>
<dbReference type="PROSITE" id="PS51257">
    <property type="entry name" value="PROKAR_LIPOPROTEIN"/>
    <property type="match status" value="1"/>
</dbReference>
<proteinExistence type="predicted"/>
<dbReference type="InterPro" id="IPR025485">
    <property type="entry name" value="DUF4377"/>
</dbReference>
<dbReference type="Proteomes" id="UP001155280">
    <property type="component" value="Unassembled WGS sequence"/>
</dbReference>
<dbReference type="RefSeq" id="WP_241551899.1">
    <property type="nucleotide sequence ID" value="NZ_JANCNS010000002.1"/>
</dbReference>
<evidence type="ECO:0000313" key="3">
    <source>
        <dbReference type="Proteomes" id="UP001155280"/>
    </source>
</evidence>
<comment type="caution">
    <text evidence="2">The sequence shown here is derived from an EMBL/GenBank/DDBJ whole genome shotgun (WGS) entry which is preliminary data.</text>
</comment>
<dbReference type="Pfam" id="PF14302">
    <property type="entry name" value="DUF4377"/>
    <property type="match status" value="1"/>
</dbReference>